<gene>
    <name evidence="2" type="primary">yhdN_1</name>
    <name evidence="2" type="ORF">Spa11_04890</name>
</gene>
<dbReference type="PANTHER" id="PTHR43312">
    <property type="entry name" value="D-THREO-ALDOSE 1-DEHYDROGENASE"/>
    <property type="match status" value="1"/>
</dbReference>
<name>A0A518K3I9_9BACT</name>
<feature type="domain" description="NADP-dependent oxidoreductase" evidence="1">
    <location>
        <begin position="62"/>
        <end position="250"/>
    </location>
</feature>
<accession>A0A518K3I9</accession>
<evidence type="ECO:0000313" key="2">
    <source>
        <dbReference type="EMBL" id="QDV72315.1"/>
    </source>
</evidence>
<dbReference type="CDD" id="cd19100">
    <property type="entry name" value="AKR_unchar"/>
    <property type="match status" value="1"/>
</dbReference>
<sequence length="343" mass="38009">MPSPFDSASDRREFLKLGVKTSLATGAILAMADDVFAQQRDTGAGVPKRPLGKSGAEVSIVSLGGHHIGQVGKKDEDDAIRLMHRAIDEGVTFLDNAWDYHEGYSEELMGKGIEDRRDRVFLMTKVCDRDYEGAKKQLDESLKRLRTDHIDLWQFHEMVYDNDPDWVFDKGGIRAALEAQQAGKVKHIGFTGHKDPSIHLKMLGKPQQWASAQMPINVCDYHFRSFLHKVATECNKVGTGVIGMKCMGGGNGKLPRSGVVTGEECLHFALSQPVASVVTGMLNDRDLDQALKVARHFKPLSADEQSAILAKTKDVAADGRYELFKTSKEFDGPYHRKQHGFAV</sequence>
<proteinExistence type="predicted"/>
<dbReference type="GO" id="GO:0016491">
    <property type="term" value="F:oxidoreductase activity"/>
    <property type="evidence" value="ECO:0007669"/>
    <property type="project" value="UniProtKB-KW"/>
</dbReference>
<dbReference type="KEGG" id="bmei:Spa11_04890"/>
<evidence type="ECO:0000313" key="3">
    <source>
        <dbReference type="Proteomes" id="UP000316426"/>
    </source>
</evidence>
<dbReference type="PANTHER" id="PTHR43312:SF1">
    <property type="entry name" value="NADP-DEPENDENT OXIDOREDUCTASE DOMAIN-CONTAINING PROTEIN"/>
    <property type="match status" value="1"/>
</dbReference>
<dbReference type="RefSeq" id="WP_145106687.1">
    <property type="nucleotide sequence ID" value="NZ_CP036349.1"/>
</dbReference>
<organism evidence="2 3">
    <name type="scientific">Botrimarina mediterranea</name>
    <dbReference type="NCBI Taxonomy" id="2528022"/>
    <lineage>
        <taxon>Bacteria</taxon>
        <taxon>Pseudomonadati</taxon>
        <taxon>Planctomycetota</taxon>
        <taxon>Planctomycetia</taxon>
        <taxon>Pirellulales</taxon>
        <taxon>Lacipirellulaceae</taxon>
        <taxon>Botrimarina</taxon>
    </lineage>
</organism>
<dbReference type="PROSITE" id="PS51318">
    <property type="entry name" value="TAT"/>
    <property type="match status" value="1"/>
</dbReference>
<evidence type="ECO:0000259" key="1">
    <source>
        <dbReference type="Pfam" id="PF00248"/>
    </source>
</evidence>
<dbReference type="AlphaFoldDB" id="A0A518K3I9"/>
<dbReference type="Pfam" id="PF00248">
    <property type="entry name" value="Aldo_ket_red"/>
    <property type="match status" value="1"/>
</dbReference>
<keyword evidence="3" id="KW-1185">Reference proteome</keyword>
<dbReference type="EC" id="1.1.1.-" evidence="2"/>
<protein>
    <submittedName>
        <fullName evidence="2">General stress protein 69</fullName>
        <ecNumber evidence="2">1.1.1.-</ecNumber>
    </submittedName>
</protein>
<dbReference type="Gene3D" id="3.20.20.100">
    <property type="entry name" value="NADP-dependent oxidoreductase domain"/>
    <property type="match status" value="1"/>
</dbReference>
<dbReference type="InterPro" id="IPR053135">
    <property type="entry name" value="AKR2_Oxidoreductase"/>
</dbReference>
<reference evidence="2 3" key="1">
    <citation type="submission" date="2019-02" db="EMBL/GenBank/DDBJ databases">
        <title>Deep-cultivation of Planctomycetes and their phenomic and genomic characterization uncovers novel biology.</title>
        <authorList>
            <person name="Wiegand S."/>
            <person name="Jogler M."/>
            <person name="Boedeker C."/>
            <person name="Pinto D."/>
            <person name="Vollmers J."/>
            <person name="Rivas-Marin E."/>
            <person name="Kohn T."/>
            <person name="Peeters S.H."/>
            <person name="Heuer A."/>
            <person name="Rast P."/>
            <person name="Oberbeckmann S."/>
            <person name="Bunk B."/>
            <person name="Jeske O."/>
            <person name="Meyerdierks A."/>
            <person name="Storesund J.E."/>
            <person name="Kallscheuer N."/>
            <person name="Luecker S."/>
            <person name="Lage O.M."/>
            <person name="Pohl T."/>
            <person name="Merkel B.J."/>
            <person name="Hornburger P."/>
            <person name="Mueller R.-W."/>
            <person name="Bruemmer F."/>
            <person name="Labrenz M."/>
            <person name="Spormann A.M."/>
            <person name="Op den Camp H."/>
            <person name="Overmann J."/>
            <person name="Amann R."/>
            <person name="Jetten M.S.M."/>
            <person name="Mascher T."/>
            <person name="Medema M.H."/>
            <person name="Devos D.P."/>
            <person name="Kaster A.-K."/>
            <person name="Ovreas L."/>
            <person name="Rohde M."/>
            <person name="Galperin M.Y."/>
            <person name="Jogler C."/>
        </authorList>
    </citation>
    <scope>NUCLEOTIDE SEQUENCE [LARGE SCALE GENOMIC DNA]</scope>
    <source>
        <strain evidence="2 3">Spa11</strain>
    </source>
</reference>
<dbReference type="InterPro" id="IPR006311">
    <property type="entry name" value="TAT_signal"/>
</dbReference>
<dbReference type="InterPro" id="IPR023210">
    <property type="entry name" value="NADP_OxRdtase_dom"/>
</dbReference>
<dbReference type="SUPFAM" id="SSF51430">
    <property type="entry name" value="NAD(P)-linked oxidoreductase"/>
    <property type="match status" value="1"/>
</dbReference>
<dbReference type="InterPro" id="IPR036812">
    <property type="entry name" value="NAD(P)_OxRdtase_dom_sf"/>
</dbReference>
<dbReference type="Proteomes" id="UP000316426">
    <property type="component" value="Chromosome"/>
</dbReference>
<dbReference type="EMBL" id="CP036349">
    <property type="protein sequence ID" value="QDV72315.1"/>
    <property type="molecule type" value="Genomic_DNA"/>
</dbReference>
<keyword evidence="2" id="KW-0560">Oxidoreductase</keyword>